<evidence type="ECO:0000313" key="2">
    <source>
        <dbReference type="Proteomes" id="UP000182835"/>
    </source>
</evidence>
<dbReference type="EMBL" id="JXKG01000032">
    <property type="protein sequence ID" value="OJG13846.1"/>
    <property type="molecule type" value="Genomic_DNA"/>
</dbReference>
<accession>A0A1L8R2A9</accession>
<comment type="caution">
    <text evidence="1">The sequence shown here is derived from an EMBL/GenBank/DDBJ whole genome shotgun (WGS) entry which is preliminary data.</text>
</comment>
<organism evidence="1 2">
    <name type="scientific">Enterococcus canintestini</name>
    <dbReference type="NCBI Taxonomy" id="317010"/>
    <lineage>
        <taxon>Bacteria</taxon>
        <taxon>Bacillati</taxon>
        <taxon>Bacillota</taxon>
        <taxon>Bacilli</taxon>
        <taxon>Lactobacillales</taxon>
        <taxon>Enterococcaceae</taxon>
        <taxon>Enterococcus</taxon>
    </lineage>
</organism>
<name>A0A1L8R2A9_9ENTE</name>
<dbReference type="AlphaFoldDB" id="A0A1L8R2A9"/>
<proteinExistence type="predicted"/>
<protein>
    <submittedName>
        <fullName evidence="1">Uncharacterized protein</fullName>
    </submittedName>
</protein>
<evidence type="ECO:0000313" key="1">
    <source>
        <dbReference type="EMBL" id="OJG13846.1"/>
    </source>
</evidence>
<dbReference type="Proteomes" id="UP000182835">
    <property type="component" value="Unassembled WGS sequence"/>
</dbReference>
<sequence length="42" mass="4844">MLAMKNLYFTNIQTENVASEVQRLLKSMSVEEVKLKLAKKES</sequence>
<gene>
    <name evidence="1" type="ORF">RU96_GL001732</name>
</gene>
<reference evidence="1 2" key="1">
    <citation type="submission" date="2014-12" db="EMBL/GenBank/DDBJ databases">
        <title>Draft genome sequences of 29 type strains of Enterococci.</title>
        <authorList>
            <person name="Zhong Z."/>
            <person name="Sun Z."/>
            <person name="Liu W."/>
            <person name="Zhang W."/>
            <person name="Zhang H."/>
        </authorList>
    </citation>
    <scope>NUCLEOTIDE SEQUENCE [LARGE SCALE GENOMIC DNA]</scope>
    <source>
        <strain evidence="1 2">DSM 21207</strain>
    </source>
</reference>